<protein>
    <submittedName>
        <fullName evidence="1">Uncharacterized protein</fullName>
    </submittedName>
</protein>
<evidence type="ECO:0000313" key="2">
    <source>
        <dbReference type="Proteomes" id="UP001215151"/>
    </source>
</evidence>
<sequence length="343" mass="37785">MALVLSLTRSGNRAMLETRAQTAPERRDVRISSVPELQTFVMLGHYNEAIGRVVEHLNISLPDSQGYPAQALREALRMVPNIECLILNLPSDSPITLLNGATFLNLRTLSTNLPHRGLVSFLLAHTLLTALILGPCGCSATCPLRELHFPRLESLQSPASCFAGITAGPLITATVNLTRLTSMSALAIQKISSPLLYSLTVDHFSNDYDILSRVAAAVPKLRKLKLNEKATSERGHGRVRRPWNDVRGWHSTLLRMAELEELHIRTSISVAIPTAKELDVITGWANGVGDRAVAHPKLYHIAIIQDISGQHRLSHWFRKGPKGAEVWQLVSSSAVERNETFTV</sequence>
<keyword evidence="2" id="KW-1185">Reference proteome</keyword>
<gene>
    <name evidence="1" type="ORF">ONZ51_g13306</name>
</gene>
<evidence type="ECO:0000313" key="1">
    <source>
        <dbReference type="EMBL" id="KAJ8453958.1"/>
    </source>
</evidence>
<reference evidence="1" key="1">
    <citation type="submission" date="2022-11" db="EMBL/GenBank/DDBJ databases">
        <title>Genome Sequence of Cubamyces cubensis.</title>
        <authorList>
            <person name="Buettner E."/>
        </authorList>
    </citation>
    <scope>NUCLEOTIDE SEQUENCE</scope>
    <source>
        <strain evidence="1">MPL-01</strain>
    </source>
</reference>
<proteinExistence type="predicted"/>
<dbReference type="EMBL" id="JAPEVG010001099">
    <property type="protein sequence ID" value="KAJ8453958.1"/>
    <property type="molecule type" value="Genomic_DNA"/>
</dbReference>
<accession>A0AAD7X626</accession>
<dbReference type="AlphaFoldDB" id="A0AAD7X626"/>
<comment type="caution">
    <text evidence="1">The sequence shown here is derived from an EMBL/GenBank/DDBJ whole genome shotgun (WGS) entry which is preliminary data.</text>
</comment>
<organism evidence="1 2">
    <name type="scientific">Trametes cubensis</name>
    <dbReference type="NCBI Taxonomy" id="1111947"/>
    <lineage>
        <taxon>Eukaryota</taxon>
        <taxon>Fungi</taxon>
        <taxon>Dikarya</taxon>
        <taxon>Basidiomycota</taxon>
        <taxon>Agaricomycotina</taxon>
        <taxon>Agaricomycetes</taxon>
        <taxon>Polyporales</taxon>
        <taxon>Polyporaceae</taxon>
        <taxon>Trametes</taxon>
    </lineage>
</organism>
<dbReference type="Proteomes" id="UP001215151">
    <property type="component" value="Unassembled WGS sequence"/>
</dbReference>
<name>A0AAD7X626_9APHY</name>